<comment type="similarity">
    <text evidence="2">Belongs to the MTB12 family.</text>
</comment>
<comment type="caution">
    <text evidence="6">The sequence shown here is derived from an EMBL/GenBank/DDBJ whole genome shotgun (WGS) entry which is preliminary data.</text>
</comment>
<reference evidence="6 7" key="1">
    <citation type="submission" date="2023-12" db="EMBL/GenBank/DDBJ databases">
        <title>Description of new species of Mycobacterium terrae complex isolated from sewage at the Sao Paulo Zoological Park Foundation in Brazil.</title>
        <authorList>
            <person name="Romagnoli C.L."/>
            <person name="Conceicao E.C."/>
            <person name="Machado E."/>
            <person name="Barreto L.B.P.F."/>
            <person name="Sharma A."/>
            <person name="Silva N.M."/>
            <person name="Marques L.E."/>
            <person name="Juliana M.A."/>
            <person name="Lourenco M.C.S."/>
            <person name="Digiampietri L.A."/>
            <person name="Suffys P.N."/>
            <person name="Viana-Niero C."/>
        </authorList>
    </citation>
    <scope>NUCLEOTIDE SEQUENCE [LARGE SCALE GENOMIC DNA]</scope>
    <source>
        <strain evidence="6 7">MYC340</strain>
    </source>
</reference>
<feature type="signal peptide" evidence="4">
    <location>
        <begin position="1"/>
        <end position="21"/>
    </location>
</feature>
<evidence type="ECO:0000256" key="2">
    <source>
        <dbReference type="ARBA" id="ARBA00093774"/>
    </source>
</evidence>
<proteinExistence type="inferred from homology"/>
<dbReference type="Pfam" id="PF26580">
    <property type="entry name" value="Mtb12_C"/>
    <property type="match status" value="1"/>
</dbReference>
<organism evidence="6 7">
    <name type="scientific">[Mycobacterium] nativiensis</name>
    <dbReference type="NCBI Taxonomy" id="2855503"/>
    <lineage>
        <taxon>Bacteria</taxon>
        <taxon>Bacillati</taxon>
        <taxon>Actinomycetota</taxon>
        <taxon>Actinomycetes</taxon>
        <taxon>Mycobacteriales</taxon>
        <taxon>Mycobacteriaceae</taxon>
        <taxon>Mycolicibacter</taxon>
    </lineage>
</organism>
<protein>
    <recommendedName>
        <fullName evidence="5">Low molecular weight antigen MTB12-like C-terminal domain-containing protein</fullName>
    </recommendedName>
</protein>
<evidence type="ECO:0000256" key="1">
    <source>
        <dbReference type="ARBA" id="ARBA00022729"/>
    </source>
</evidence>
<keyword evidence="1 4" id="KW-0732">Signal</keyword>
<feature type="chain" id="PRO_5046315983" description="Low molecular weight antigen MTB12-like C-terminal domain-containing protein" evidence="4">
    <location>
        <begin position="22"/>
        <end position="175"/>
    </location>
</feature>
<evidence type="ECO:0000313" key="6">
    <source>
        <dbReference type="EMBL" id="MEB3034424.1"/>
    </source>
</evidence>
<gene>
    <name evidence="6" type="ORF">KV113_23050</name>
</gene>
<dbReference type="InterPro" id="IPR058644">
    <property type="entry name" value="Mtb12-like_C"/>
</dbReference>
<feature type="compositionally biased region" description="Pro residues" evidence="3">
    <location>
        <begin position="41"/>
        <end position="60"/>
    </location>
</feature>
<feature type="domain" description="Low molecular weight antigen MTB12-like C-terminal" evidence="5">
    <location>
        <begin position="61"/>
        <end position="172"/>
    </location>
</feature>
<sequence length="175" mass="17675">MTGRLLLTGAAALAVIGVASAGLASAEPAAPQDVVAGVPIPLEPAPPAPAPEPPPAPSGAPLPSTGEVSGLLTRLSDAGIGYKEKGDLVENGITAEEGHGLDHELRKAYRDGELPYNFDVLNVVPTGAGQALSNVTITGPKMPAPKTVPLKLVDQGSWVLSHDSATELMQVLAQG</sequence>
<accession>A0ABU5Y2G6</accession>
<dbReference type="RefSeq" id="WP_224976140.1">
    <property type="nucleotide sequence ID" value="NZ_JAYJJU010000032.1"/>
</dbReference>
<evidence type="ECO:0000259" key="5">
    <source>
        <dbReference type="Pfam" id="PF26580"/>
    </source>
</evidence>
<evidence type="ECO:0000313" key="7">
    <source>
        <dbReference type="Proteomes" id="UP001298593"/>
    </source>
</evidence>
<dbReference type="EMBL" id="JAYJJU010000032">
    <property type="protein sequence ID" value="MEB3034424.1"/>
    <property type="molecule type" value="Genomic_DNA"/>
</dbReference>
<feature type="region of interest" description="Disordered" evidence="3">
    <location>
        <begin position="37"/>
        <end position="68"/>
    </location>
</feature>
<evidence type="ECO:0000256" key="3">
    <source>
        <dbReference type="SAM" id="MobiDB-lite"/>
    </source>
</evidence>
<name>A0ABU5Y2G6_9MYCO</name>
<evidence type="ECO:0000256" key="4">
    <source>
        <dbReference type="SAM" id="SignalP"/>
    </source>
</evidence>
<keyword evidence="7" id="KW-1185">Reference proteome</keyword>
<dbReference type="Proteomes" id="UP001298593">
    <property type="component" value="Unassembled WGS sequence"/>
</dbReference>